<sequence>MDDGGSQETRHIYRFFSFAYEEVIVCLYLRGTLKINVFE</sequence>
<protein>
    <submittedName>
        <fullName evidence="1">Uncharacterized protein</fullName>
    </submittedName>
</protein>
<evidence type="ECO:0000313" key="2">
    <source>
        <dbReference type="Proteomes" id="UP000199309"/>
    </source>
</evidence>
<accession>A0A1G9RZR1</accession>
<gene>
    <name evidence="1" type="ORF">SAMN05660299_00584</name>
</gene>
<dbReference type="AlphaFoldDB" id="A0A1G9RZR1"/>
<dbReference type="Proteomes" id="UP000199309">
    <property type="component" value="Unassembled WGS sequence"/>
</dbReference>
<organism evidence="1 2">
    <name type="scientific">Megasphaera paucivorans</name>
    <dbReference type="NCBI Taxonomy" id="349095"/>
    <lineage>
        <taxon>Bacteria</taxon>
        <taxon>Bacillati</taxon>
        <taxon>Bacillota</taxon>
        <taxon>Negativicutes</taxon>
        <taxon>Veillonellales</taxon>
        <taxon>Veillonellaceae</taxon>
        <taxon>Megasphaera</taxon>
    </lineage>
</organism>
<dbReference type="EMBL" id="FNHQ01000004">
    <property type="protein sequence ID" value="SDM28706.1"/>
    <property type="molecule type" value="Genomic_DNA"/>
</dbReference>
<name>A0A1G9RZR1_9FIRM</name>
<evidence type="ECO:0000313" key="1">
    <source>
        <dbReference type="EMBL" id="SDM28706.1"/>
    </source>
</evidence>
<reference evidence="1 2" key="1">
    <citation type="submission" date="2016-10" db="EMBL/GenBank/DDBJ databases">
        <authorList>
            <person name="de Groot N.N."/>
        </authorList>
    </citation>
    <scope>NUCLEOTIDE SEQUENCE [LARGE SCALE GENOMIC DNA]</scope>
    <source>
        <strain evidence="1 2">DSM 16981</strain>
    </source>
</reference>
<keyword evidence="2" id="KW-1185">Reference proteome</keyword>
<dbReference type="STRING" id="349095.SAMN05660299_00584"/>
<proteinExistence type="predicted"/>